<sequence length="99" mass="11312">MKTTKHLKSRSLAINMLKRGAITVSMFSNSTVLVGCCRGRRRLRRRRLSTIRLGNKRRGFCLGSRPVIQWGVVAPFQMLKKIIMDVAPNGRLCRIDLNE</sequence>
<comment type="caution">
    <text evidence="2">The sequence shown here is derived from an EMBL/GenBank/DDBJ whole genome shotgun (WGS) entry which is preliminary data.</text>
</comment>
<feature type="transmembrane region" description="Helical" evidence="1">
    <location>
        <begin position="20"/>
        <end position="37"/>
    </location>
</feature>
<evidence type="ECO:0000313" key="2">
    <source>
        <dbReference type="EMBL" id="CAK7349430.1"/>
    </source>
</evidence>
<organism evidence="2 3">
    <name type="scientific">Dovyalis caffra</name>
    <dbReference type="NCBI Taxonomy" id="77055"/>
    <lineage>
        <taxon>Eukaryota</taxon>
        <taxon>Viridiplantae</taxon>
        <taxon>Streptophyta</taxon>
        <taxon>Embryophyta</taxon>
        <taxon>Tracheophyta</taxon>
        <taxon>Spermatophyta</taxon>
        <taxon>Magnoliopsida</taxon>
        <taxon>eudicotyledons</taxon>
        <taxon>Gunneridae</taxon>
        <taxon>Pentapetalae</taxon>
        <taxon>rosids</taxon>
        <taxon>fabids</taxon>
        <taxon>Malpighiales</taxon>
        <taxon>Salicaceae</taxon>
        <taxon>Flacourtieae</taxon>
        <taxon>Dovyalis</taxon>
    </lineage>
</organism>
<evidence type="ECO:0000256" key="1">
    <source>
        <dbReference type="SAM" id="Phobius"/>
    </source>
</evidence>
<keyword evidence="1" id="KW-1133">Transmembrane helix</keyword>
<keyword evidence="3" id="KW-1185">Reference proteome</keyword>
<name>A0AAV1SG10_9ROSI</name>
<dbReference type="AlphaFoldDB" id="A0AAV1SG10"/>
<gene>
    <name evidence="2" type="ORF">DCAF_LOCUS22146</name>
</gene>
<keyword evidence="1" id="KW-0472">Membrane</keyword>
<proteinExistence type="predicted"/>
<dbReference type="EMBL" id="CAWUPB010001173">
    <property type="protein sequence ID" value="CAK7349430.1"/>
    <property type="molecule type" value="Genomic_DNA"/>
</dbReference>
<keyword evidence="1" id="KW-0812">Transmembrane</keyword>
<reference evidence="2 3" key="1">
    <citation type="submission" date="2024-01" db="EMBL/GenBank/DDBJ databases">
        <authorList>
            <person name="Waweru B."/>
        </authorList>
    </citation>
    <scope>NUCLEOTIDE SEQUENCE [LARGE SCALE GENOMIC DNA]</scope>
</reference>
<dbReference type="Proteomes" id="UP001314170">
    <property type="component" value="Unassembled WGS sequence"/>
</dbReference>
<accession>A0AAV1SG10</accession>
<evidence type="ECO:0000313" key="3">
    <source>
        <dbReference type="Proteomes" id="UP001314170"/>
    </source>
</evidence>
<protein>
    <submittedName>
        <fullName evidence="2">Uncharacterized protein</fullName>
    </submittedName>
</protein>